<dbReference type="Proteomes" id="UP000649289">
    <property type="component" value="Unassembled WGS sequence"/>
</dbReference>
<protein>
    <recommendedName>
        <fullName evidence="4">Sensor domain-containing protein</fullName>
    </recommendedName>
</protein>
<keyword evidence="3" id="KW-1185">Reference proteome</keyword>
<evidence type="ECO:0008006" key="4">
    <source>
        <dbReference type="Google" id="ProtNLM"/>
    </source>
</evidence>
<proteinExistence type="predicted"/>
<reference evidence="2 3" key="1">
    <citation type="submission" date="2020-09" db="EMBL/GenBank/DDBJ databases">
        <title>novel species in genus Nocardioides.</title>
        <authorList>
            <person name="Zhang G."/>
        </authorList>
    </citation>
    <scope>NUCLEOTIDE SEQUENCE [LARGE SCALE GENOMIC DNA]</scope>
    <source>
        <strain evidence="2 3">19197</strain>
    </source>
</reference>
<dbReference type="EMBL" id="JACXYY010000002">
    <property type="protein sequence ID" value="MBD3914303.1"/>
    <property type="molecule type" value="Genomic_DNA"/>
</dbReference>
<organism evidence="2 3">
    <name type="scientific">Nocardioides hwasunensis</name>
    <dbReference type="NCBI Taxonomy" id="397258"/>
    <lineage>
        <taxon>Bacteria</taxon>
        <taxon>Bacillati</taxon>
        <taxon>Actinomycetota</taxon>
        <taxon>Actinomycetes</taxon>
        <taxon>Propionibacteriales</taxon>
        <taxon>Nocardioidaceae</taxon>
        <taxon>Nocardioides</taxon>
    </lineage>
</organism>
<dbReference type="RefSeq" id="WP_191198613.1">
    <property type="nucleotide sequence ID" value="NZ_BAAAPA010000003.1"/>
</dbReference>
<feature type="chain" id="PRO_5045597109" description="Sensor domain-containing protein" evidence="1">
    <location>
        <begin position="27"/>
        <end position="199"/>
    </location>
</feature>
<evidence type="ECO:0000256" key="1">
    <source>
        <dbReference type="SAM" id="SignalP"/>
    </source>
</evidence>
<keyword evidence="1" id="KW-0732">Signal</keyword>
<evidence type="ECO:0000313" key="2">
    <source>
        <dbReference type="EMBL" id="MBD3914303.1"/>
    </source>
</evidence>
<name>A0ABR8MEB5_9ACTN</name>
<accession>A0ABR8MEB5</accession>
<feature type="signal peptide" evidence="1">
    <location>
        <begin position="1"/>
        <end position="26"/>
    </location>
</feature>
<evidence type="ECO:0000313" key="3">
    <source>
        <dbReference type="Proteomes" id="UP000649289"/>
    </source>
</evidence>
<sequence length="199" mass="20010">MTRTSLPLAGALATALLLVSAPGAQAAVTAKDAPSQADIVKSFPELADGQFSTDKAKQIAVPGKTCGAPTTKKAKSGVTTTGVSSTGTSIVVAGVAEVKSAKQAKTYFASYKKYVKKCGSFTEPTTGATVTATLTKAPKLGQASLAITQETAIAGVTSYSTSILILNGKRVGTVAAVADAPVAMSSVKKLAKVAAKKMR</sequence>
<comment type="caution">
    <text evidence="2">The sequence shown here is derived from an EMBL/GenBank/DDBJ whole genome shotgun (WGS) entry which is preliminary data.</text>
</comment>
<gene>
    <name evidence="2" type="ORF">IEZ25_06715</name>
</gene>